<evidence type="ECO:0000313" key="2">
    <source>
        <dbReference type="Proteomes" id="UP000241462"/>
    </source>
</evidence>
<evidence type="ECO:0000313" key="1">
    <source>
        <dbReference type="EMBL" id="PSR84270.1"/>
    </source>
</evidence>
<dbReference type="PANTHER" id="PTHR38116:SF5">
    <property type="entry name" value="BZIP DOMAIN-CONTAINING PROTEIN"/>
    <property type="match status" value="1"/>
</dbReference>
<reference evidence="1 2" key="1">
    <citation type="journal article" date="2018" name="Mycol. Prog.">
        <title>Coniella lustricola, a new species from submerged detritus.</title>
        <authorList>
            <person name="Raudabaugh D.B."/>
            <person name="Iturriaga T."/>
            <person name="Carver A."/>
            <person name="Mondo S."/>
            <person name="Pangilinan J."/>
            <person name="Lipzen A."/>
            <person name="He G."/>
            <person name="Amirebrahimi M."/>
            <person name="Grigoriev I.V."/>
            <person name="Miller A.N."/>
        </authorList>
    </citation>
    <scope>NUCLEOTIDE SEQUENCE [LARGE SCALE GENOMIC DNA]</scope>
    <source>
        <strain evidence="1 2">B22-T-1</strain>
    </source>
</reference>
<dbReference type="EMBL" id="KZ678446">
    <property type="protein sequence ID" value="PSR84270.1"/>
    <property type="molecule type" value="Genomic_DNA"/>
</dbReference>
<name>A0A2T3A7G4_9PEZI</name>
<dbReference type="Proteomes" id="UP000241462">
    <property type="component" value="Unassembled WGS sequence"/>
</dbReference>
<keyword evidence="2" id="KW-1185">Reference proteome</keyword>
<sequence>PRLPDPWASNIRLEVVCTIAAMWTNCLQVGISQPMFCDDDSISPFYRAPPSAGADQQAEESRVRTVQSIFKTLKPDLRPIKEQITHMHHPVVDCLPFPSLRRNVLVGTAAAVFDEDEMCEDLLDGLICWGRAGGSGVSRRDLNAATGHAPSHAGAPWDSRSWQAKPWFLRKYWALLGGEDGELVRQSEWWRSVRGEEEDIWASA</sequence>
<dbReference type="PANTHER" id="PTHR38116">
    <property type="entry name" value="CHROMOSOME 7, WHOLE GENOME SHOTGUN SEQUENCE"/>
    <property type="match status" value="1"/>
</dbReference>
<feature type="non-terminal residue" evidence="1">
    <location>
        <position position="1"/>
    </location>
</feature>
<proteinExistence type="predicted"/>
<gene>
    <name evidence="1" type="ORF">BD289DRAFT_368854</name>
</gene>
<dbReference type="InParanoid" id="A0A2T3A7G4"/>
<dbReference type="AlphaFoldDB" id="A0A2T3A7G4"/>
<dbReference type="Pfam" id="PF11905">
    <property type="entry name" value="DUF3425"/>
    <property type="match status" value="1"/>
</dbReference>
<dbReference type="OrthoDB" id="5973539at2759"/>
<dbReference type="STRING" id="2025994.A0A2T3A7G4"/>
<accession>A0A2T3A7G4</accession>
<organism evidence="1 2">
    <name type="scientific">Coniella lustricola</name>
    <dbReference type="NCBI Taxonomy" id="2025994"/>
    <lineage>
        <taxon>Eukaryota</taxon>
        <taxon>Fungi</taxon>
        <taxon>Dikarya</taxon>
        <taxon>Ascomycota</taxon>
        <taxon>Pezizomycotina</taxon>
        <taxon>Sordariomycetes</taxon>
        <taxon>Sordariomycetidae</taxon>
        <taxon>Diaporthales</taxon>
        <taxon>Schizoparmaceae</taxon>
        <taxon>Coniella</taxon>
    </lineage>
</organism>
<dbReference type="InterPro" id="IPR021833">
    <property type="entry name" value="DUF3425"/>
</dbReference>
<protein>
    <submittedName>
        <fullName evidence="1">Uncharacterized protein</fullName>
    </submittedName>
</protein>